<dbReference type="AlphaFoldDB" id="A0A067CQC1"/>
<accession>A0A067CQC1</accession>
<dbReference type="Proteomes" id="UP000030745">
    <property type="component" value="Unassembled WGS sequence"/>
</dbReference>
<keyword evidence="1" id="KW-0812">Transmembrane</keyword>
<keyword evidence="3" id="KW-1185">Reference proteome</keyword>
<evidence type="ECO:0000256" key="1">
    <source>
        <dbReference type="SAM" id="Phobius"/>
    </source>
</evidence>
<keyword evidence="1" id="KW-0472">Membrane</keyword>
<dbReference type="STRING" id="695850.A0A067CQC1"/>
<gene>
    <name evidence="2" type="ORF">SPRG_02595</name>
</gene>
<evidence type="ECO:0000313" key="3">
    <source>
        <dbReference type="Proteomes" id="UP000030745"/>
    </source>
</evidence>
<proteinExistence type="predicted"/>
<keyword evidence="1" id="KW-1133">Transmembrane helix</keyword>
<dbReference type="EMBL" id="KK583194">
    <property type="protein sequence ID" value="KDO32904.1"/>
    <property type="molecule type" value="Genomic_DNA"/>
</dbReference>
<dbReference type="GeneID" id="24125142"/>
<dbReference type="RefSeq" id="XP_012196553.1">
    <property type="nucleotide sequence ID" value="XM_012341163.1"/>
</dbReference>
<reference evidence="2 3" key="1">
    <citation type="journal article" date="2013" name="PLoS Genet.">
        <title>Distinctive expansion of potential virulence genes in the genome of the oomycete fish pathogen Saprolegnia parasitica.</title>
        <authorList>
            <person name="Jiang R.H."/>
            <person name="de Bruijn I."/>
            <person name="Haas B.J."/>
            <person name="Belmonte R."/>
            <person name="Lobach L."/>
            <person name="Christie J."/>
            <person name="van den Ackerveken G."/>
            <person name="Bottin A."/>
            <person name="Bulone V."/>
            <person name="Diaz-Moreno S.M."/>
            <person name="Dumas B."/>
            <person name="Fan L."/>
            <person name="Gaulin E."/>
            <person name="Govers F."/>
            <person name="Grenville-Briggs L.J."/>
            <person name="Horner N.R."/>
            <person name="Levin J.Z."/>
            <person name="Mammella M."/>
            <person name="Meijer H.J."/>
            <person name="Morris P."/>
            <person name="Nusbaum C."/>
            <person name="Oome S."/>
            <person name="Phillips A.J."/>
            <person name="van Rooyen D."/>
            <person name="Rzeszutek E."/>
            <person name="Saraiva M."/>
            <person name="Secombes C.J."/>
            <person name="Seidl M.F."/>
            <person name="Snel B."/>
            <person name="Stassen J.H."/>
            <person name="Sykes S."/>
            <person name="Tripathy S."/>
            <person name="van den Berg H."/>
            <person name="Vega-Arreguin J.C."/>
            <person name="Wawra S."/>
            <person name="Young S.K."/>
            <person name="Zeng Q."/>
            <person name="Dieguez-Uribeondo J."/>
            <person name="Russ C."/>
            <person name="Tyler B.M."/>
            <person name="van West P."/>
        </authorList>
    </citation>
    <scope>NUCLEOTIDE SEQUENCE [LARGE SCALE GENOMIC DNA]</scope>
    <source>
        <strain evidence="2 3">CBS 223.65</strain>
    </source>
</reference>
<name>A0A067CQC1_SAPPC</name>
<dbReference type="VEuPathDB" id="FungiDB:SPRG_02595"/>
<feature type="transmembrane region" description="Helical" evidence="1">
    <location>
        <begin position="418"/>
        <end position="438"/>
    </location>
</feature>
<feature type="transmembrane region" description="Helical" evidence="1">
    <location>
        <begin position="386"/>
        <end position="406"/>
    </location>
</feature>
<sequence length="640" mass="70641">MTLLSYYRGLLALATYALFVSDVFRSGFGIEFTHRAMIEPHIFSDSGPFNYVVASLSTDPSSDIVPADVSHYTSKPSSLGLQAVAGLLSSPPPPPTSVSDVFNYLEVLMTALGTFGASPWSQRTHVQVAARANANAYFEGNGLLGSMTDSNVSRTTWVAAFRAPSNVSALDICGDANDRPLFCEKTWAYCAWIQQTPPDDRCDAENLWSAVHANAIALSQPGDLVDVLTIESESDPITYSGSGVLLSRSTYDVVVLTRTKRCDSSGVCRTTRIHDYRYEGEIAVTDVEEWFSTVRLLRVTGQSYNVLRFLCLVLGSVGASRASSLRGRVTDGLSMLSRIPPQVVVYGSWIPLLCYTLALMIDATMYHSITWTDLRNASVSDWAELAAIHLRNTWLMALLVRIGVFFRIGATWNTPTEWWGIKGHMYGLVSIASFFFIVKDPPPASTLVASWPMEPSSAVALIYPNVFTAWNTKMGGLYAEGMAILVVLGLASGGCFFYWLGPRFCDGFRRGPHVSTMPLLYFAKSTAIPAAAGVLWDATFLSVSWDTDVLLPTGAFQDTEDRHRLINIVALTDPLNYLWLHFHATRIALNKYRVEGTKDVFWHPAPEHKVNADRVDGDKATLIATSLVKRLPWRDWVDCR</sequence>
<protein>
    <submittedName>
        <fullName evidence="2">Uncharacterized protein</fullName>
    </submittedName>
</protein>
<dbReference type="OrthoDB" id="155125at2759"/>
<dbReference type="KEGG" id="spar:SPRG_02595"/>
<evidence type="ECO:0000313" key="2">
    <source>
        <dbReference type="EMBL" id="KDO32904.1"/>
    </source>
</evidence>
<feature type="transmembrane region" description="Helical" evidence="1">
    <location>
        <begin position="343"/>
        <end position="366"/>
    </location>
</feature>
<feature type="transmembrane region" description="Helical" evidence="1">
    <location>
        <begin position="477"/>
        <end position="500"/>
    </location>
</feature>
<organism evidence="2 3">
    <name type="scientific">Saprolegnia parasitica (strain CBS 223.65)</name>
    <dbReference type="NCBI Taxonomy" id="695850"/>
    <lineage>
        <taxon>Eukaryota</taxon>
        <taxon>Sar</taxon>
        <taxon>Stramenopiles</taxon>
        <taxon>Oomycota</taxon>
        <taxon>Saprolegniomycetes</taxon>
        <taxon>Saprolegniales</taxon>
        <taxon>Saprolegniaceae</taxon>
        <taxon>Saprolegnia</taxon>
    </lineage>
</organism>